<evidence type="ECO:0000259" key="1">
    <source>
        <dbReference type="PROSITE" id="PS51819"/>
    </source>
</evidence>
<dbReference type="SUPFAM" id="SSF54593">
    <property type="entry name" value="Glyoxalase/Bleomycin resistance protein/Dihydroxybiphenyl dioxygenase"/>
    <property type="match status" value="1"/>
</dbReference>
<gene>
    <name evidence="2" type="ORF">FHS68_001357</name>
</gene>
<dbReference type="InterPro" id="IPR037523">
    <property type="entry name" value="VOC_core"/>
</dbReference>
<accession>A0ABX0UGR4</accession>
<dbReference type="EMBL" id="JAASQJ010000001">
    <property type="protein sequence ID" value="NIJ52201.1"/>
    <property type="molecule type" value="Genomic_DNA"/>
</dbReference>
<proteinExistence type="predicted"/>
<feature type="domain" description="VOC" evidence="1">
    <location>
        <begin position="6"/>
        <end position="127"/>
    </location>
</feature>
<keyword evidence="3" id="KW-1185">Reference proteome</keyword>
<dbReference type="Gene3D" id="3.10.180.10">
    <property type="entry name" value="2,3-Dihydroxybiphenyl 1,2-Dioxygenase, domain 1"/>
    <property type="match status" value="1"/>
</dbReference>
<dbReference type="Proteomes" id="UP001179181">
    <property type="component" value="Unassembled WGS sequence"/>
</dbReference>
<reference evidence="2 3" key="1">
    <citation type="submission" date="2020-03" db="EMBL/GenBank/DDBJ databases">
        <title>Genomic Encyclopedia of Type Strains, Phase IV (KMG-IV): sequencing the most valuable type-strain genomes for metagenomic binning, comparative biology and taxonomic classification.</title>
        <authorList>
            <person name="Goeker M."/>
        </authorList>
    </citation>
    <scope>NUCLEOTIDE SEQUENCE [LARGE SCALE GENOMIC DNA]</scope>
    <source>
        <strain evidence="2 3">DSM 102865</strain>
    </source>
</reference>
<protein>
    <submittedName>
        <fullName evidence="2">PhnB protein</fullName>
    </submittedName>
</protein>
<evidence type="ECO:0000313" key="3">
    <source>
        <dbReference type="Proteomes" id="UP001179181"/>
    </source>
</evidence>
<dbReference type="PANTHER" id="PTHR34109:SF1">
    <property type="entry name" value="VOC DOMAIN-CONTAINING PROTEIN"/>
    <property type="match status" value="1"/>
</dbReference>
<dbReference type="RefSeq" id="WP_167268347.1">
    <property type="nucleotide sequence ID" value="NZ_JAASQJ010000001.1"/>
</dbReference>
<dbReference type="PROSITE" id="PS51819">
    <property type="entry name" value="VOC"/>
    <property type="match status" value="1"/>
</dbReference>
<dbReference type="PANTHER" id="PTHR34109">
    <property type="entry name" value="BNAUNNG04460D PROTEIN-RELATED"/>
    <property type="match status" value="1"/>
</dbReference>
<organism evidence="2 3">
    <name type="scientific">Dyadobacter arcticus</name>
    <dbReference type="NCBI Taxonomy" id="1078754"/>
    <lineage>
        <taxon>Bacteria</taxon>
        <taxon>Pseudomonadati</taxon>
        <taxon>Bacteroidota</taxon>
        <taxon>Cytophagia</taxon>
        <taxon>Cytophagales</taxon>
        <taxon>Spirosomataceae</taxon>
        <taxon>Dyadobacter</taxon>
    </lineage>
</organism>
<comment type="caution">
    <text evidence="2">The sequence shown here is derived from an EMBL/GenBank/DDBJ whole genome shotgun (WGS) entry which is preliminary data.</text>
</comment>
<dbReference type="InterPro" id="IPR029068">
    <property type="entry name" value="Glyas_Bleomycin-R_OHBP_Dase"/>
</dbReference>
<name>A0ABX0UGR4_9BACT</name>
<evidence type="ECO:0000313" key="2">
    <source>
        <dbReference type="EMBL" id="NIJ52201.1"/>
    </source>
</evidence>
<sequence>MSADIKLNITPFLVVTDASGASAFYAAAFDAALLEKYTNNGRTNARIRMGNADFWIGDEESEFDNLSPTTIGGNPVRMILTTSDPDTIFVNALKAGATQICPVTVQEDWKIGKLKDPFGHIWEIGCPLQG</sequence>